<dbReference type="InterPro" id="IPR035681">
    <property type="entry name" value="ComA-like_MBL"/>
</dbReference>
<dbReference type="Proteomes" id="UP000239833">
    <property type="component" value="Chromosome"/>
</dbReference>
<sequence length="296" mass="31892" precursor="true">MNIKKWLISLLLLAGLLGLTGCTMAGAPAASKGPDYLRDSVLDQSGLKVLFLDVGQGASQLLVSPNGKTMLIDAGDNDKEQLMLDYMKKYGITKLDIVIGTHPDADHIGGLDKVIDHLDIGKVYLPKASSNTKTYESLLTSIKQKGLKVTTAKAGVKLDWDPDVQVEMLAPVKSYKDNNNNSAVVRLTHGANAILLTGDAESESEQDMIALKAELSADLMLVGHHGSNSSTTAAFLNKVKPKAAVIQVGKGNKYGHPKEKVLQRLEKQGVKVYRNDEQGTIAATSDGKQIRMQTER</sequence>
<feature type="chain" id="PRO_5038598074" evidence="4">
    <location>
        <begin position="26"/>
        <end position="296"/>
    </location>
</feature>
<proteinExistence type="predicted"/>
<dbReference type="Gene3D" id="3.60.15.10">
    <property type="entry name" value="Ribonuclease Z/Hydroxyacylglutathione hydrolase-like"/>
    <property type="match status" value="1"/>
</dbReference>
<dbReference type="PANTHER" id="PTHR30619:SF7">
    <property type="entry name" value="BETA-LACTAMASE DOMAIN PROTEIN"/>
    <property type="match status" value="1"/>
</dbReference>
<comment type="catalytic activity">
    <reaction evidence="1">
        <text>3',5'-cyclic CMP + H2O = CMP + H(+)</text>
        <dbReference type="Rhea" id="RHEA:72675"/>
        <dbReference type="ChEBI" id="CHEBI:15377"/>
        <dbReference type="ChEBI" id="CHEBI:15378"/>
        <dbReference type="ChEBI" id="CHEBI:58003"/>
        <dbReference type="ChEBI" id="CHEBI:60377"/>
    </reaction>
    <physiologicalReaction direction="left-to-right" evidence="1">
        <dbReference type="Rhea" id="RHEA:72676"/>
    </physiologicalReaction>
</comment>
<organism evidence="6 7">
    <name type="scientific">Paenibacillus larvae subsp. larvae</name>
    <dbReference type="NCBI Taxonomy" id="147375"/>
    <lineage>
        <taxon>Bacteria</taxon>
        <taxon>Bacillati</taxon>
        <taxon>Bacillota</taxon>
        <taxon>Bacilli</taxon>
        <taxon>Bacillales</taxon>
        <taxon>Paenibacillaceae</taxon>
        <taxon>Paenibacillus</taxon>
    </lineage>
</organism>
<evidence type="ECO:0000256" key="3">
    <source>
        <dbReference type="ARBA" id="ARBA00048505"/>
    </source>
</evidence>
<dbReference type="STRING" id="147375.BXP28_19635"/>
<dbReference type="Pfam" id="PF00753">
    <property type="entry name" value="Lactamase_B"/>
    <property type="match status" value="1"/>
</dbReference>
<keyword evidence="4" id="KW-0732">Signal</keyword>
<evidence type="ECO:0000259" key="5">
    <source>
        <dbReference type="SMART" id="SM00849"/>
    </source>
</evidence>
<dbReference type="GeneID" id="64217424"/>
<dbReference type="CDD" id="cd07731">
    <property type="entry name" value="ComA-like_MBL-fold"/>
    <property type="match status" value="1"/>
</dbReference>
<accession>A0A2L1U9F7</accession>
<protein>
    <submittedName>
        <fullName evidence="6">Beta-lactamase domain-containing protein</fullName>
    </submittedName>
</protein>
<gene>
    <name evidence="6" type="ORF">ERICIII_00589</name>
</gene>
<dbReference type="EMBL" id="CP019655">
    <property type="protein sequence ID" value="AVF24809.1"/>
    <property type="molecule type" value="Genomic_DNA"/>
</dbReference>
<evidence type="ECO:0000256" key="1">
    <source>
        <dbReference type="ARBA" id="ARBA00034221"/>
    </source>
</evidence>
<dbReference type="PANTHER" id="PTHR30619">
    <property type="entry name" value="DNA INTERNALIZATION/COMPETENCE PROTEIN COMEC/REC2"/>
    <property type="match status" value="1"/>
</dbReference>
<dbReference type="RefSeq" id="WP_077996688.1">
    <property type="nucleotide sequence ID" value="NZ_CP019655.1"/>
</dbReference>
<evidence type="ECO:0000313" key="6">
    <source>
        <dbReference type="EMBL" id="AVF24809.1"/>
    </source>
</evidence>
<dbReference type="InterPro" id="IPR001279">
    <property type="entry name" value="Metallo-B-lactamas"/>
</dbReference>
<feature type="domain" description="Metallo-beta-lactamase" evidence="5">
    <location>
        <begin position="57"/>
        <end position="250"/>
    </location>
</feature>
<feature type="signal peptide" evidence="4">
    <location>
        <begin position="1"/>
        <end position="25"/>
    </location>
</feature>
<comment type="catalytic activity">
    <reaction evidence="3">
        <text>3',5'-cyclic UMP + H2O = UMP + H(+)</text>
        <dbReference type="Rhea" id="RHEA:70575"/>
        <dbReference type="ChEBI" id="CHEBI:15377"/>
        <dbReference type="ChEBI" id="CHEBI:15378"/>
        <dbReference type="ChEBI" id="CHEBI:57865"/>
        <dbReference type="ChEBI" id="CHEBI:184387"/>
    </reaction>
    <physiologicalReaction direction="left-to-right" evidence="3">
        <dbReference type="Rhea" id="RHEA:70576"/>
    </physiologicalReaction>
</comment>
<dbReference type="SMART" id="SM00849">
    <property type="entry name" value="Lactamase_B"/>
    <property type="match status" value="1"/>
</dbReference>
<comment type="function">
    <text evidence="2">Counteracts the endogenous Pycsar antiviral defense system. Phosphodiesterase that enables metal-dependent hydrolysis of host cyclic nucleotide Pycsar defense signals such as cCMP and cUMP.</text>
</comment>
<evidence type="ECO:0000313" key="7">
    <source>
        <dbReference type="Proteomes" id="UP000239833"/>
    </source>
</evidence>
<name>A0A2L1U9F7_9BACL</name>
<reference evidence="7" key="1">
    <citation type="submission" date="2017-02" db="EMBL/GenBank/DDBJ databases">
        <title>Delineation of Paenibacillus larvae strains originating from foulbrood outbreaks.</title>
        <authorList>
            <person name="Beims H."/>
            <person name="Bunk B."/>
            <person name="Sproeer C."/>
            <person name="Mohr K.I."/>
            <person name="Pradella S."/>
            <person name="Guenther G."/>
            <person name="Rohde M."/>
            <person name="von der Ohe W."/>
            <person name="Steinert M."/>
        </authorList>
    </citation>
    <scope>NUCLEOTIDE SEQUENCE [LARGE SCALE GENOMIC DNA]</scope>
    <source>
        <strain evidence="7">Eric_III</strain>
    </source>
</reference>
<dbReference type="InterPro" id="IPR036866">
    <property type="entry name" value="RibonucZ/Hydroxyglut_hydro"/>
</dbReference>
<dbReference type="SUPFAM" id="SSF56281">
    <property type="entry name" value="Metallo-hydrolase/oxidoreductase"/>
    <property type="match status" value="1"/>
</dbReference>
<dbReference type="AlphaFoldDB" id="A0A2L1U9F7"/>
<dbReference type="InterPro" id="IPR052159">
    <property type="entry name" value="Competence_DNA_uptake"/>
</dbReference>
<dbReference type="PROSITE" id="PS51257">
    <property type="entry name" value="PROKAR_LIPOPROTEIN"/>
    <property type="match status" value="1"/>
</dbReference>
<evidence type="ECO:0000256" key="2">
    <source>
        <dbReference type="ARBA" id="ARBA00034301"/>
    </source>
</evidence>
<evidence type="ECO:0000256" key="4">
    <source>
        <dbReference type="SAM" id="SignalP"/>
    </source>
</evidence>